<proteinExistence type="predicted"/>
<reference evidence="1" key="1">
    <citation type="thesis" date="2020" institute="ProQuest LLC" country="789 East Eisenhower Parkway, Ann Arbor, MI, USA">
        <title>Comparative Genomics and Chromosome Evolution.</title>
        <authorList>
            <person name="Mudd A.B."/>
        </authorList>
    </citation>
    <scope>NUCLEOTIDE SEQUENCE</scope>
    <source>
        <strain evidence="1">1538</strain>
        <tissue evidence="1">Blood</tissue>
    </source>
</reference>
<sequence length="97" mass="11636">MSHVYFHIVKQHAYYFYSVQIIPRVHKVELNQQSNVKILVPFCQVCTTYLHIMGNRVCKATPLAKKPYFFLVWVQNYARSYIYQNMHGSVYNNRKQC</sequence>
<accession>A0AAV3AYF9</accession>
<organism evidence="1 2">
    <name type="scientific">Pyxicephalus adspersus</name>
    <name type="common">African bullfrog</name>
    <dbReference type="NCBI Taxonomy" id="30357"/>
    <lineage>
        <taxon>Eukaryota</taxon>
        <taxon>Metazoa</taxon>
        <taxon>Chordata</taxon>
        <taxon>Craniata</taxon>
        <taxon>Vertebrata</taxon>
        <taxon>Euteleostomi</taxon>
        <taxon>Amphibia</taxon>
        <taxon>Batrachia</taxon>
        <taxon>Anura</taxon>
        <taxon>Neobatrachia</taxon>
        <taxon>Ranoidea</taxon>
        <taxon>Pyxicephalidae</taxon>
        <taxon>Pyxicephalinae</taxon>
        <taxon>Pyxicephalus</taxon>
    </lineage>
</organism>
<dbReference type="EMBL" id="DYDO01000002">
    <property type="protein sequence ID" value="DBA31599.1"/>
    <property type="molecule type" value="Genomic_DNA"/>
</dbReference>
<dbReference type="AlphaFoldDB" id="A0AAV3AYF9"/>
<name>A0AAV3AYF9_PYXAD</name>
<evidence type="ECO:0000313" key="1">
    <source>
        <dbReference type="EMBL" id="DBA31599.1"/>
    </source>
</evidence>
<evidence type="ECO:0000313" key="2">
    <source>
        <dbReference type="Proteomes" id="UP001181693"/>
    </source>
</evidence>
<dbReference type="Proteomes" id="UP001181693">
    <property type="component" value="Unassembled WGS sequence"/>
</dbReference>
<protein>
    <submittedName>
        <fullName evidence="1">Uncharacterized protein</fullName>
    </submittedName>
</protein>
<gene>
    <name evidence="1" type="ORF">GDO54_007409</name>
</gene>
<keyword evidence="2" id="KW-1185">Reference proteome</keyword>
<comment type="caution">
    <text evidence="1">The sequence shown here is derived from an EMBL/GenBank/DDBJ whole genome shotgun (WGS) entry which is preliminary data.</text>
</comment>